<dbReference type="Gene3D" id="1.10.260.40">
    <property type="entry name" value="lambda repressor-like DNA-binding domains"/>
    <property type="match status" value="1"/>
</dbReference>
<protein>
    <submittedName>
        <fullName evidence="2">XRE family transcriptional regulator</fullName>
    </submittedName>
</protein>
<dbReference type="RefSeq" id="WP_182959601.1">
    <property type="nucleotide sequence ID" value="NZ_WNXC01000006.1"/>
</dbReference>
<name>A0ABR6EZ89_9SPHI</name>
<sequence>MKDSRNNQLKVHQGKNVKRFREMLGLRQEGLAEVMGAEWNQKRISLVEAKEVVEQQVLILVATALKIPVEVLENFTEEAAINYFNTFIDSANGTIQGDYGLSVVNNNTNPERYNLVDQLIEAMENLKMLYSKNTNLYERLLSVEKEKNEILSAKLG</sequence>
<dbReference type="CDD" id="cd00093">
    <property type="entry name" value="HTH_XRE"/>
    <property type="match status" value="1"/>
</dbReference>
<feature type="domain" description="HTH cro/C1-type" evidence="1">
    <location>
        <begin position="17"/>
        <end position="72"/>
    </location>
</feature>
<organism evidence="2 3">
    <name type="scientific">Pedobacter gandavensis</name>
    <dbReference type="NCBI Taxonomy" id="2679963"/>
    <lineage>
        <taxon>Bacteria</taxon>
        <taxon>Pseudomonadati</taxon>
        <taxon>Bacteroidota</taxon>
        <taxon>Sphingobacteriia</taxon>
        <taxon>Sphingobacteriales</taxon>
        <taxon>Sphingobacteriaceae</taxon>
        <taxon>Pedobacter</taxon>
    </lineage>
</organism>
<dbReference type="InterPro" id="IPR001387">
    <property type="entry name" value="Cro/C1-type_HTH"/>
</dbReference>
<gene>
    <name evidence="2" type="ORF">GM920_16750</name>
</gene>
<accession>A0ABR6EZ89</accession>
<evidence type="ECO:0000259" key="1">
    <source>
        <dbReference type="PROSITE" id="PS50943"/>
    </source>
</evidence>
<dbReference type="Proteomes" id="UP000636110">
    <property type="component" value="Unassembled WGS sequence"/>
</dbReference>
<reference evidence="2 3" key="1">
    <citation type="submission" date="2019-11" db="EMBL/GenBank/DDBJ databases">
        <title>Description of Pedobacter sp. LMG 31462T.</title>
        <authorList>
            <person name="Carlier A."/>
            <person name="Qi S."/>
            <person name="Vandamme P."/>
        </authorList>
    </citation>
    <scope>NUCLEOTIDE SEQUENCE [LARGE SCALE GENOMIC DNA]</scope>
    <source>
        <strain evidence="2 3">LMG 31462</strain>
    </source>
</reference>
<keyword evidence="3" id="KW-1185">Reference proteome</keyword>
<proteinExistence type="predicted"/>
<comment type="caution">
    <text evidence="2">The sequence shown here is derived from an EMBL/GenBank/DDBJ whole genome shotgun (WGS) entry which is preliminary data.</text>
</comment>
<dbReference type="PROSITE" id="PS50943">
    <property type="entry name" value="HTH_CROC1"/>
    <property type="match status" value="1"/>
</dbReference>
<dbReference type="InterPro" id="IPR010982">
    <property type="entry name" value="Lambda_DNA-bd_dom_sf"/>
</dbReference>
<dbReference type="SUPFAM" id="SSF47413">
    <property type="entry name" value="lambda repressor-like DNA-binding domains"/>
    <property type="match status" value="1"/>
</dbReference>
<evidence type="ECO:0000313" key="2">
    <source>
        <dbReference type="EMBL" id="MBB2150549.1"/>
    </source>
</evidence>
<evidence type="ECO:0000313" key="3">
    <source>
        <dbReference type="Proteomes" id="UP000636110"/>
    </source>
</evidence>
<dbReference type="EMBL" id="WNXC01000006">
    <property type="protein sequence ID" value="MBB2150549.1"/>
    <property type="molecule type" value="Genomic_DNA"/>
</dbReference>